<proteinExistence type="predicted"/>
<dbReference type="Gene3D" id="1.10.357.10">
    <property type="entry name" value="Tetracycline Repressor, domain 2"/>
    <property type="match status" value="1"/>
</dbReference>
<evidence type="ECO:0000256" key="2">
    <source>
        <dbReference type="PROSITE-ProRule" id="PRU00335"/>
    </source>
</evidence>
<dbReference type="PANTHER" id="PTHR30055:SF223">
    <property type="entry name" value="HTH-TYPE TRANSCRIPTIONAL REGULATOR UIDR"/>
    <property type="match status" value="1"/>
</dbReference>
<organism evidence="4 5">
    <name type="scientific">Microbispora corallina</name>
    <dbReference type="NCBI Taxonomy" id="83302"/>
    <lineage>
        <taxon>Bacteria</taxon>
        <taxon>Bacillati</taxon>
        <taxon>Actinomycetota</taxon>
        <taxon>Actinomycetes</taxon>
        <taxon>Streptosporangiales</taxon>
        <taxon>Streptosporangiaceae</taxon>
        <taxon>Microbispora</taxon>
    </lineage>
</organism>
<dbReference type="InterPro" id="IPR001647">
    <property type="entry name" value="HTH_TetR"/>
</dbReference>
<sequence>MAEPRRRAGRDAAETRGRILAVAQSLFAERGYAGTSVADIAGRLGTSKAALYYHFSSKSEIAQALLAGPLEAYERLTAGAAGRPAEDLLAAVIETTEELHELVGVIGGDPSLQSARGALVSRSREINESVVAALAGEGPGRAGEVRAQAAYAVAKNGTLALLASGGGRLSPSDRAELLAAAVRALTADS</sequence>
<dbReference type="InterPro" id="IPR050109">
    <property type="entry name" value="HTH-type_TetR-like_transc_reg"/>
</dbReference>
<dbReference type="InterPro" id="IPR009057">
    <property type="entry name" value="Homeodomain-like_sf"/>
</dbReference>
<dbReference type="SUPFAM" id="SSF46689">
    <property type="entry name" value="Homeodomain-like"/>
    <property type="match status" value="1"/>
</dbReference>
<dbReference type="PROSITE" id="PS50977">
    <property type="entry name" value="HTH_TETR_2"/>
    <property type="match status" value="1"/>
</dbReference>
<dbReference type="EMBL" id="BOOC01000006">
    <property type="protein sequence ID" value="GIH39075.1"/>
    <property type="molecule type" value="Genomic_DNA"/>
</dbReference>
<protein>
    <submittedName>
        <fullName evidence="4">TetR family transcriptional regulator</fullName>
    </submittedName>
</protein>
<dbReference type="Proteomes" id="UP000603904">
    <property type="component" value="Unassembled WGS sequence"/>
</dbReference>
<gene>
    <name evidence="4" type="ORF">Mco01_20750</name>
</gene>
<keyword evidence="1 2" id="KW-0238">DNA-binding</keyword>
<accession>A0ABQ4FWA9</accession>
<evidence type="ECO:0000256" key="1">
    <source>
        <dbReference type="ARBA" id="ARBA00023125"/>
    </source>
</evidence>
<evidence type="ECO:0000259" key="3">
    <source>
        <dbReference type="PROSITE" id="PS50977"/>
    </source>
</evidence>
<dbReference type="RefSeq" id="WP_204056651.1">
    <property type="nucleotide sequence ID" value="NZ_BAAAGP010000016.1"/>
</dbReference>
<dbReference type="PANTHER" id="PTHR30055">
    <property type="entry name" value="HTH-TYPE TRANSCRIPTIONAL REGULATOR RUTR"/>
    <property type="match status" value="1"/>
</dbReference>
<evidence type="ECO:0000313" key="5">
    <source>
        <dbReference type="Proteomes" id="UP000603904"/>
    </source>
</evidence>
<feature type="DNA-binding region" description="H-T-H motif" evidence="2">
    <location>
        <begin position="36"/>
        <end position="55"/>
    </location>
</feature>
<keyword evidence="5" id="KW-1185">Reference proteome</keyword>
<dbReference type="PRINTS" id="PR00455">
    <property type="entry name" value="HTHTETR"/>
</dbReference>
<evidence type="ECO:0000313" key="4">
    <source>
        <dbReference type="EMBL" id="GIH39075.1"/>
    </source>
</evidence>
<comment type="caution">
    <text evidence="4">The sequence shown here is derived from an EMBL/GenBank/DDBJ whole genome shotgun (WGS) entry which is preliminary data.</text>
</comment>
<feature type="domain" description="HTH tetR-type" evidence="3">
    <location>
        <begin position="13"/>
        <end position="73"/>
    </location>
</feature>
<reference evidence="4 5" key="1">
    <citation type="submission" date="2021-01" db="EMBL/GenBank/DDBJ databases">
        <title>Whole genome shotgun sequence of Microbispora corallina NBRC 16416.</title>
        <authorList>
            <person name="Komaki H."/>
            <person name="Tamura T."/>
        </authorList>
    </citation>
    <scope>NUCLEOTIDE SEQUENCE [LARGE SCALE GENOMIC DNA]</scope>
    <source>
        <strain evidence="4 5">NBRC 16416</strain>
    </source>
</reference>
<dbReference type="Pfam" id="PF00440">
    <property type="entry name" value="TetR_N"/>
    <property type="match status" value="1"/>
</dbReference>
<name>A0ABQ4FWA9_9ACTN</name>